<feature type="non-terminal residue" evidence="2">
    <location>
        <position position="1"/>
    </location>
</feature>
<evidence type="ECO:0000313" key="3">
    <source>
        <dbReference type="Proteomes" id="UP000649617"/>
    </source>
</evidence>
<dbReference type="EMBL" id="CAJNIZ010000370">
    <property type="protein sequence ID" value="CAE7160320.1"/>
    <property type="molecule type" value="Genomic_DNA"/>
</dbReference>
<dbReference type="OrthoDB" id="10333641at2759"/>
<accession>A0A812ITH1</accession>
<dbReference type="Proteomes" id="UP000649617">
    <property type="component" value="Unassembled WGS sequence"/>
</dbReference>
<feature type="region of interest" description="Disordered" evidence="1">
    <location>
        <begin position="132"/>
        <end position="160"/>
    </location>
</feature>
<protein>
    <submittedName>
        <fullName evidence="2">Uncharacterized protein</fullName>
    </submittedName>
</protein>
<comment type="caution">
    <text evidence="2">The sequence shown here is derived from an EMBL/GenBank/DDBJ whole genome shotgun (WGS) entry which is preliminary data.</text>
</comment>
<evidence type="ECO:0000313" key="2">
    <source>
        <dbReference type="EMBL" id="CAE7160320.1"/>
    </source>
</evidence>
<name>A0A812ITH1_SYMPI</name>
<organism evidence="2 3">
    <name type="scientific">Symbiodinium pilosum</name>
    <name type="common">Dinoflagellate</name>
    <dbReference type="NCBI Taxonomy" id="2952"/>
    <lineage>
        <taxon>Eukaryota</taxon>
        <taxon>Sar</taxon>
        <taxon>Alveolata</taxon>
        <taxon>Dinophyceae</taxon>
        <taxon>Suessiales</taxon>
        <taxon>Symbiodiniaceae</taxon>
        <taxon>Symbiodinium</taxon>
    </lineage>
</organism>
<reference evidence="2" key="1">
    <citation type="submission" date="2021-02" db="EMBL/GenBank/DDBJ databases">
        <authorList>
            <person name="Dougan E. K."/>
            <person name="Rhodes N."/>
            <person name="Thang M."/>
            <person name="Chan C."/>
        </authorList>
    </citation>
    <scope>NUCLEOTIDE SEQUENCE</scope>
</reference>
<sequence>DRYVNAQGEERIGVEFDRRSVLHVFPHQVVLSDAKFTTGESIIGDASTYQLRCGIISFESLLGLRFDSEQDEFLVTSSGPVPATPGAILVPWCEAFKLHGDEKKSLLAKNVEQRCRVVAKLQLEFRNKFASLETPEPKQKRRRLSPSRSGQEAIKGLSDN</sequence>
<proteinExistence type="predicted"/>
<keyword evidence="3" id="KW-1185">Reference proteome</keyword>
<gene>
    <name evidence="2" type="ORF">SPIL2461_LOCUS488</name>
</gene>
<evidence type="ECO:0000256" key="1">
    <source>
        <dbReference type="SAM" id="MobiDB-lite"/>
    </source>
</evidence>
<dbReference type="AlphaFoldDB" id="A0A812ITH1"/>